<evidence type="ECO:0000256" key="13">
    <source>
        <dbReference type="ARBA" id="ARBA00048523"/>
    </source>
</evidence>
<dbReference type="InterPro" id="IPR023214">
    <property type="entry name" value="HAD_sf"/>
</dbReference>
<evidence type="ECO:0000256" key="1">
    <source>
        <dbReference type="ARBA" id="ARBA00001946"/>
    </source>
</evidence>
<evidence type="ECO:0000256" key="9">
    <source>
        <dbReference type="ARBA" id="ARBA00022842"/>
    </source>
</evidence>
<keyword evidence="7" id="KW-0479">Metal-binding</keyword>
<keyword evidence="16" id="KW-1185">Reference proteome</keyword>
<dbReference type="Gene3D" id="3.40.50.1000">
    <property type="entry name" value="HAD superfamily/HAD-like"/>
    <property type="match status" value="1"/>
</dbReference>
<dbReference type="SFLD" id="SFLDG01136">
    <property type="entry name" value="C1.6:_Phosphoserine_Phosphatas"/>
    <property type="match status" value="1"/>
</dbReference>
<sequence>MRSASVIAKADLPLAVGPAMSATLGRGVEMFTATLIADGRLPADLSVVVDALERAGCAPRPVRWIDQGSAADIDFATDPAAARAALEGRVAATDVVVQPSEGREKRLLVADMDSTMITVECIDELADYAGIKAQVAQVTEAAMRGELDFEGALDARVALLAGLDEGAIDRCLAERVTIMPGAKALVRTMRARGARCVLVSGGFTRFAEPVGAEIGFDRVIANRLLVEGGVLTGAVARPIVGAATKEATLREEAAAMPLAQTLAVGDGANDLPMIRAAGLGVAYRAKPVVAAAAAARIEHGDLSALLWAQGIARRDWVMD</sequence>
<evidence type="ECO:0000313" key="16">
    <source>
        <dbReference type="Proteomes" id="UP000574769"/>
    </source>
</evidence>
<protein>
    <recommendedName>
        <fullName evidence="5">Phosphoserine phosphatase</fullName>
        <ecNumber evidence="4">3.1.3.3</ecNumber>
    </recommendedName>
    <alternativeName>
        <fullName evidence="11">O-phosphoserine phosphohydrolase</fullName>
    </alternativeName>
</protein>
<evidence type="ECO:0000256" key="2">
    <source>
        <dbReference type="ARBA" id="ARBA00005135"/>
    </source>
</evidence>
<dbReference type="SFLD" id="SFLDG01137">
    <property type="entry name" value="C1.6.1:_Phosphoserine_Phosphat"/>
    <property type="match status" value="1"/>
</dbReference>
<dbReference type="UniPathway" id="UPA00135">
    <property type="reaction ID" value="UER00198"/>
</dbReference>
<evidence type="ECO:0000256" key="7">
    <source>
        <dbReference type="ARBA" id="ARBA00022723"/>
    </source>
</evidence>
<comment type="caution">
    <text evidence="15">The sequence shown here is derived from an EMBL/GenBank/DDBJ whole genome shotgun (WGS) entry which is preliminary data.</text>
</comment>
<organism evidence="15 16">
    <name type="scientific">Sphingomonas abaci</name>
    <dbReference type="NCBI Taxonomy" id="237611"/>
    <lineage>
        <taxon>Bacteria</taxon>
        <taxon>Pseudomonadati</taxon>
        <taxon>Pseudomonadota</taxon>
        <taxon>Alphaproteobacteria</taxon>
        <taxon>Sphingomonadales</taxon>
        <taxon>Sphingomonadaceae</taxon>
        <taxon>Sphingomonas</taxon>
    </lineage>
</organism>
<dbReference type="AlphaFoldDB" id="A0A7W7AI90"/>
<keyword evidence="6" id="KW-0028">Amino-acid biosynthesis</keyword>
<comment type="catalytic activity">
    <reaction evidence="12">
        <text>O-phospho-L-serine + H2O = L-serine + phosphate</text>
        <dbReference type="Rhea" id="RHEA:21208"/>
        <dbReference type="ChEBI" id="CHEBI:15377"/>
        <dbReference type="ChEBI" id="CHEBI:33384"/>
        <dbReference type="ChEBI" id="CHEBI:43474"/>
        <dbReference type="ChEBI" id="CHEBI:57524"/>
        <dbReference type="EC" id="3.1.3.3"/>
    </reaction>
</comment>
<evidence type="ECO:0000256" key="4">
    <source>
        <dbReference type="ARBA" id="ARBA00012640"/>
    </source>
</evidence>
<evidence type="ECO:0000256" key="6">
    <source>
        <dbReference type="ARBA" id="ARBA00022605"/>
    </source>
</evidence>
<proteinExistence type="inferred from homology"/>
<dbReference type="EMBL" id="JACHNY010000003">
    <property type="protein sequence ID" value="MBB4617518.1"/>
    <property type="molecule type" value="Genomic_DNA"/>
</dbReference>
<reference evidence="15 16" key="1">
    <citation type="submission" date="2020-08" db="EMBL/GenBank/DDBJ databases">
        <title>Genomic Encyclopedia of Type Strains, Phase IV (KMG-IV): sequencing the most valuable type-strain genomes for metagenomic binning, comparative biology and taxonomic classification.</title>
        <authorList>
            <person name="Goeker M."/>
        </authorList>
    </citation>
    <scope>NUCLEOTIDE SEQUENCE [LARGE SCALE GENOMIC DNA]</scope>
    <source>
        <strain evidence="15 16">DSM 15867</strain>
    </source>
</reference>
<evidence type="ECO:0000256" key="11">
    <source>
        <dbReference type="ARBA" id="ARBA00031693"/>
    </source>
</evidence>
<dbReference type="Pfam" id="PF12710">
    <property type="entry name" value="HAD"/>
    <property type="match status" value="1"/>
</dbReference>
<evidence type="ECO:0000256" key="14">
    <source>
        <dbReference type="PIRSR" id="PIRSR604469-1"/>
    </source>
</evidence>
<comment type="cofactor">
    <cofactor evidence="1">
        <name>Mg(2+)</name>
        <dbReference type="ChEBI" id="CHEBI:18420"/>
    </cofactor>
</comment>
<feature type="active site" description="Nucleophile" evidence="14">
    <location>
        <position position="111"/>
    </location>
</feature>
<comment type="catalytic activity">
    <reaction evidence="13">
        <text>O-phospho-D-serine + H2O = D-serine + phosphate</text>
        <dbReference type="Rhea" id="RHEA:24873"/>
        <dbReference type="ChEBI" id="CHEBI:15377"/>
        <dbReference type="ChEBI" id="CHEBI:35247"/>
        <dbReference type="ChEBI" id="CHEBI:43474"/>
        <dbReference type="ChEBI" id="CHEBI:58680"/>
        <dbReference type="EC" id="3.1.3.3"/>
    </reaction>
</comment>
<dbReference type="PANTHER" id="PTHR43344">
    <property type="entry name" value="PHOSPHOSERINE PHOSPHATASE"/>
    <property type="match status" value="1"/>
</dbReference>
<evidence type="ECO:0000256" key="5">
    <source>
        <dbReference type="ARBA" id="ARBA00015196"/>
    </source>
</evidence>
<dbReference type="GO" id="GO:0005737">
    <property type="term" value="C:cytoplasm"/>
    <property type="evidence" value="ECO:0007669"/>
    <property type="project" value="TreeGrafter"/>
</dbReference>
<evidence type="ECO:0000256" key="12">
    <source>
        <dbReference type="ARBA" id="ARBA00048138"/>
    </source>
</evidence>
<dbReference type="SFLD" id="SFLDS00003">
    <property type="entry name" value="Haloacid_Dehalogenase"/>
    <property type="match status" value="1"/>
</dbReference>
<dbReference type="NCBIfam" id="TIGR00338">
    <property type="entry name" value="serB"/>
    <property type="match status" value="1"/>
</dbReference>
<gene>
    <name evidence="15" type="ORF">GGQ96_001646</name>
</gene>
<keyword evidence="10" id="KW-0718">Serine biosynthesis</keyword>
<accession>A0A7W7AI90</accession>
<evidence type="ECO:0000256" key="8">
    <source>
        <dbReference type="ARBA" id="ARBA00022801"/>
    </source>
</evidence>
<keyword evidence="8 15" id="KW-0378">Hydrolase</keyword>
<evidence type="ECO:0000256" key="3">
    <source>
        <dbReference type="ARBA" id="ARBA00009184"/>
    </source>
</evidence>
<dbReference type="SFLD" id="SFLDF00029">
    <property type="entry name" value="phosphoserine_phosphatase"/>
    <property type="match status" value="1"/>
</dbReference>
<evidence type="ECO:0000313" key="15">
    <source>
        <dbReference type="EMBL" id="MBB4617518.1"/>
    </source>
</evidence>
<dbReference type="InterPro" id="IPR036412">
    <property type="entry name" value="HAD-like_sf"/>
</dbReference>
<dbReference type="EC" id="3.1.3.3" evidence="4"/>
<dbReference type="GO" id="GO:0000287">
    <property type="term" value="F:magnesium ion binding"/>
    <property type="evidence" value="ECO:0007669"/>
    <property type="project" value="TreeGrafter"/>
</dbReference>
<dbReference type="InterPro" id="IPR004469">
    <property type="entry name" value="PSP"/>
</dbReference>
<dbReference type="PANTHER" id="PTHR43344:SF2">
    <property type="entry name" value="PHOSPHOSERINE PHOSPHATASE"/>
    <property type="match status" value="1"/>
</dbReference>
<dbReference type="GO" id="GO:0036424">
    <property type="term" value="F:L-phosphoserine phosphatase activity"/>
    <property type="evidence" value="ECO:0007669"/>
    <property type="project" value="InterPro"/>
</dbReference>
<name>A0A7W7AI90_9SPHN</name>
<evidence type="ECO:0000256" key="10">
    <source>
        <dbReference type="ARBA" id="ARBA00023299"/>
    </source>
</evidence>
<comment type="pathway">
    <text evidence="2">Amino-acid biosynthesis; L-serine biosynthesis; L-serine from 3-phospho-D-glycerate: step 3/3.</text>
</comment>
<dbReference type="GO" id="GO:0006564">
    <property type="term" value="P:L-serine biosynthetic process"/>
    <property type="evidence" value="ECO:0007669"/>
    <property type="project" value="UniProtKB-KW"/>
</dbReference>
<dbReference type="SUPFAM" id="SSF56784">
    <property type="entry name" value="HAD-like"/>
    <property type="match status" value="1"/>
</dbReference>
<dbReference type="Proteomes" id="UP000574769">
    <property type="component" value="Unassembled WGS sequence"/>
</dbReference>
<dbReference type="InterPro" id="IPR050582">
    <property type="entry name" value="HAD-like_SerB"/>
</dbReference>
<feature type="active site" description="Proton donor" evidence="14">
    <location>
        <position position="113"/>
    </location>
</feature>
<dbReference type="NCBIfam" id="TIGR01488">
    <property type="entry name" value="HAD-SF-IB"/>
    <property type="match status" value="1"/>
</dbReference>
<keyword evidence="9" id="KW-0460">Magnesium</keyword>
<comment type="similarity">
    <text evidence="3">Belongs to the HAD-like hydrolase superfamily. SerB family.</text>
</comment>